<dbReference type="Pfam" id="PF14258">
    <property type="entry name" value="DUF4350"/>
    <property type="match status" value="1"/>
</dbReference>
<accession>A0A372JNB7</accession>
<dbReference type="AlphaFoldDB" id="A0A372JNB7"/>
<protein>
    <submittedName>
        <fullName evidence="3">DUF4350 domain-containing protein</fullName>
    </submittedName>
</protein>
<feature type="compositionally biased region" description="Low complexity" evidence="1">
    <location>
        <begin position="381"/>
        <end position="409"/>
    </location>
</feature>
<gene>
    <name evidence="3" type="ORF">DZF91_11335</name>
</gene>
<keyword evidence="4" id="KW-1185">Reference proteome</keyword>
<feature type="region of interest" description="Disordered" evidence="1">
    <location>
        <begin position="380"/>
        <end position="419"/>
    </location>
</feature>
<evidence type="ECO:0000313" key="3">
    <source>
        <dbReference type="EMBL" id="RFU41531.1"/>
    </source>
</evidence>
<dbReference type="RefSeq" id="WP_117357452.1">
    <property type="nucleotide sequence ID" value="NZ_QURH01000205.1"/>
</dbReference>
<feature type="domain" description="DUF4350" evidence="2">
    <location>
        <begin position="52"/>
        <end position="221"/>
    </location>
</feature>
<evidence type="ECO:0000259" key="2">
    <source>
        <dbReference type="Pfam" id="PF14258"/>
    </source>
</evidence>
<dbReference type="Proteomes" id="UP000261811">
    <property type="component" value="Unassembled WGS sequence"/>
</dbReference>
<sequence>MGTTAEPTARQVAGRRWRSARGIVLVLLCVVAVGVALAALKPSRHPDDLDPGSPRPGGTRALVEILKGRGVGVAVSRDAADAASKAGAGTMLVVTRTERLTSSDLDRLRGSSGDLLLVEPGRETLAALAPGVEQDSPTFVIKADPECGLPAATLAGTIAFGESETYTAPPGVTSCYRQSGSPRLVQYQTGGRTVTVLGASRPLTNGHLTDEGNAALAMNLVGARSQVVWLIPDAHRDGSGGQAGDRTLSDLLPPGVKLFFLGLVVAVVPIALWRGRRLGPVVTEVLPVVVRSAETVTGRARLYRAHRARGRAADALRAGARDRIVPLLGLPRTVAQALPAQDPGAVREVVAAVAARSDHDERTVAMALYGLAPGEASYHWPSGQPGASGQPGPYGQAGAFAQAGEFAPTGPGGAEPADDAGLLALADLLDDLERQVRQS</sequence>
<evidence type="ECO:0000313" key="4">
    <source>
        <dbReference type="Proteomes" id="UP000261811"/>
    </source>
</evidence>
<organism evidence="3 4">
    <name type="scientific">Actinomadura logoneensis</name>
    <dbReference type="NCBI Taxonomy" id="2293572"/>
    <lineage>
        <taxon>Bacteria</taxon>
        <taxon>Bacillati</taxon>
        <taxon>Actinomycetota</taxon>
        <taxon>Actinomycetes</taxon>
        <taxon>Streptosporangiales</taxon>
        <taxon>Thermomonosporaceae</taxon>
        <taxon>Actinomadura</taxon>
    </lineage>
</organism>
<name>A0A372JNB7_9ACTN</name>
<dbReference type="OrthoDB" id="5241668at2"/>
<dbReference type="InterPro" id="IPR025646">
    <property type="entry name" value="DUF4350"/>
</dbReference>
<dbReference type="EMBL" id="QURH01000205">
    <property type="protein sequence ID" value="RFU41531.1"/>
    <property type="molecule type" value="Genomic_DNA"/>
</dbReference>
<proteinExistence type="predicted"/>
<evidence type="ECO:0000256" key="1">
    <source>
        <dbReference type="SAM" id="MobiDB-lite"/>
    </source>
</evidence>
<reference evidence="3 4" key="1">
    <citation type="submission" date="2018-08" db="EMBL/GenBank/DDBJ databases">
        <title>Actinomadura jelena sp. nov., a novel Actinomycete isolated from soil in Chad.</title>
        <authorList>
            <person name="Shi L."/>
        </authorList>
    </citation>
    <scope>NUCLEOTIDE SEQUENCE [LARGE SCALE GENOMIC DNA]</scope>
    <source>
        <strain evidence="3 4">NEAU-G17</strain>
    </source>
</reference>
<comment type="caution">
    <text evidence="3">The sequence shown here is derived from an EMBL/GenBank/DDBJ whole genome shotgun (WGS) entry which is preliminary data.</text>
</comment>